<evidence type="ECO:0000313" key="1">
    <source>
        <dbReference type="EMBL" id="ARX89429.1"/>
    </source>
</evidence>
<sequence>MVEVVVEQGGGIAVTVRAQRSREPSVVILMARARRGTLVPDGSSPLATASVSSS</sequence>
<name>A0A1Z1WSR9_9ACTN</name>
<organism evidence="1 2">
    <name type="scientific">Streptomyces alboflavus</name>
    <dbReference type="NCBI Taxonomy" id="67267"/>
    <lineage>
        <taxon>Bacteria</taxon>
        <taxon>Bacillati</taxon>
        <taxon>Actinomycetota</taxon>
        <taxon>Actinomycetes</taxon>
        <taxon>Kitasatosporales</taxon>
        <taxon>Streptomycetaceae</taxon>
        <taxon>Streptomyces</taxon>
    </lineage>
</organism>
<evidence type="ECO:0000313" key="2">
    <source>
        <dbReference type="Proteomes" id="UP000195880"/>
    </source>
</evidence>
<reference evidence="1 2" key="1">
    <citation type="submission" date="2017-05" db="EMBL/GenBank/DDBJ databases">
        <title>Streptomyces alboflavus Genome sequencing and assembly.</title>
        <authorList>
            <person name="Wang Y."/>
            <person name="Du B."/>
            <person name="Ding Y."/>
            <person name="Liu H."/>
            <person name="Hou Q."/>
            <person name="Liu K."/>
            <person name="Wang C."/>
            <person name="Yao L."/>
        </authorList>
    </citation>
    <scope>NUCLEOTIDE SEQUENCE [LARGE SCALE GENOMIC DNA]</scope>
    <source>
        <strain evidence="1 2">MDJK44</strain>
    </source>
</reference>
<dbReference type="EMBL" id="CP021748">
    <property type="protein sequence ID" value="ARX89429.1"/>
    <property type="molecule type" value="Genomic_DNA"/>
</dbReference>
<accession>A0A1Z1WSR9</accession>
<dbReference type="KEGG" id="salf:SMD44_08916"/>
<protein>
    <submittedName>
        <fullName evidence="1">Uncharacterized protein</fullName>
    </submittedName>
</protein>
<proteinExistence type="predicted"/>
<gene>
    <name evidence="1" type="ORF">SMD44_08916</name>
</gene>
<dbReference type="AlphaFoldDB" id="A0A1Z1WSR9"/>
<keyword evidence="2" id="KW-1185">Reference proteome</keyword>
<dbReference type="Proteomes" id="UP000195880">
    <property type="component" value="Chromosome"/>
</dbReference>